<dbReference type="Proteomes" id="UP000074119">
    <property type="component" value="Chromosome"/>
</dbReference>
<keyword evidence="3" id="KW-0998">Cell outer membrane</keyword>
<evidence type="ECO:0000256" key="2">
    <source>
        <dbReference type="ARBA" id="ARBA00023136"/>
    </source>
</evidence>
<dbReference type="PANTHER" id="PTHR30329">
    <property type="entry name" value="STATOR ELEMENT OF FLAGELLAR MOTOR COMPLEX"/>
    <property type="match status" value="1"/>
</dbReference>
<reference evidence="7 8" key="1">
    <citation type="submission" date="2015-12" db="EMBL/GenBank/DDBJ databases">
        <authorList>
            <person name="Shamseldin A."/>
            <person name="Moawad H."/>
            <person name="Abd El-Rahim W.M."/>
            <person name="Sadowsky M.J."/>
        </authorList>
    </citation>
    <scope>NUCLEOTIDE SEQUENCE [LARGE SCALE GENOMIC DNA]</scope>
    <source>
        <strain evidence="7 8">SM2</strain>
    </source>
</reference>
<dbReference type="PROSITE" id="PS01068">
    <property type="entry name" value="OMPA_1"/>
    <property type="match status" value="1"/>
</dbReference>
<accession>A0A127M6G0</accession>
<gene>
    <name evidence="7" type="ORF">AZF00_11010</name>
</gene>
<feature type="region of interest" description="Disordered" evidence="5">
    <location>
        <begin position="123"/>
        <end position="148"/>
    </location>
</feature>
<evidence type="ECO:0000256" key="4">
    <source>
        <dbReference type="PROSITE-ProRule" id="PRU00473"/>
    </source>
</evidence>
<dbReference type="Pfam" id="PF00691">
    <property type="entry name" value="OmpA"/>
    <property type="match status" value="1"/>
</dbReference>
<dbReference type="PANTHER" id="PTHR30329:SF21">
    <property type="entry name" value="LIPOPROTEIN YIAD-RELATED"/>
    <property type="match status" value="1"/>
</dbReference>
<feature type="domain" description="OmpA-like" evidence="6">
    <location>
        <begin position="189"/>
        <end position="312"/>
    </location>
</feature>
<dbReference type="Gene3D" id="3.30.1330.60">
    <property type="entry name" value="OmpA-like domain"/>
    <property type="match status" value="1"/>
</dbReference>
<evidence type="ECO:0000259" key="6">
    <source>
        <dbReference type="PROSITE" id="PS51123"/>
    </source>
</evidence>
<dbReference type="InterPro" id="IPR050330">
    <property type="entry name" value="Bact_OuterMem_StrucFunc"/>
</dbReference>
<dbReference type="PRINTS" id="PR01021">
    <property type="entry name" value="OMPADOMAIN"/>
</dbReference>
<sequence>MISVVAMSPFLRAQLVNVELLGSSLTAPVNGALSDVDLLSGGGDGFNNLLGVEVLGDSALLGVSISGQDILLLGAPVADDPAGGALAPLLGIGDSQGAVLEFLQDTASGGNVDPTVLTIELPGASDGSGSSFDNSKDRVPSSKTDSLGGVSKAGAYRCIDKDHDSVCDSQDQCPNSPANVMVLPSGCHLDMTAPLELHGVTFAVDTALLTTSSVATLRQAARILKENPKLKFEISGHTDDLGSERYNQRLSERRADAVKNYFLAEGVPVGMLVVTGYGESRPLISVDGLAGQALADARARNRRVELVVIKNKAQY</sequence>
<dbReference type="GO" id="GO:0009279">
    <property type="term" value="C:cell outer membrane"/>
    <property type="evidence" value="ECO:0007669"/>
    <property type="project" value="UniProtKB-SubCell"/>
</dbReference>
<dbReference type="InterPro" id="IPR036737">
    <property type="entry name" value="OmpA-like_sf"/>
</dbReference>
<dbReference type="CDD" id="cd07185">
    <property type="entry name" value="OmpA_C-like"/>
    <property type="match status" value="1"/>
</dbReference>
<evidence type="ECO:0000256" key="5">
    <source>
        <dbReference type="SAM" id="MobiDB-lite"/>
    </source>
</evidence>
<dbReference type="PROSITE" id="PS51123">
    <property type="entry name" value="OMPA_2"/>
    <property type="match status" value="1"/>
</dbReference>
<name>A0A127M6G0_9GAMM</name>
<dbReference type="KEGG" id="zal:AZF00_11010"/>
<keyword evidence="2 4" id="KW-0472">Membrane</keyword>
<comment type="subcellular location">
    <subcellularLocation>
        <location evidence="1">Cell outer membrane</location>
    </subcellularLocation>
</comment>
<protein>
    <recommendedName>
        <fullName evidence="6">OmpA-like domain-containing protein</fullName>
    </recommendedName>
</protein>
<evidence type="ECO:0000313" key="7">
    <source>
        <dbReference type="EMBL" id="AMO68795.1"/>
    </source>
</evidence>
<dbReference type="SUPFAM" id="SSF103088">
    <property type="entry name" value="OmpA-like"/>
    <property type="match status" value="1"/>
</dbReference>
<proteinExistence type="predicted"/>
<organism evidence="7 8">
    <name type="scientific">Zhongshania aliphaticivorans</name>
    <dbReference type="NCBI Taxonomy" id="1470434"/>
    <lineage>
        <taxon>Bacteria</taxon>
        <taxon>Pseudomonadati</taxon>
        <taxon>Pseudomonadota</taxon>
        <taxon>Gammaproteobacteria</taxon>
        <taxon>Cellvibrionales</taxon>
        <taxon>Spongiibacteraceae</taxon>
        <taxon>Zhongshania</taxon>
    </lineage>
</organism>
<evidence type="ECO:0000256" key="1">
    <source>
        <dbReference type="ARBA" id="ARBA00004442"/>
    </source>
</evidence>
<dbReference type="RefSeq" id="WP_008249442.1">
    <property type="nucleotide sequence ID" value="NZ_CP014544.1"/>
</dbReference>
<dbReference type="InterPro" id="IPR006664">
    <property type="entry name" value="OMP_bac"/>
</dbReference>
<dbReference type="EMBL" id="CP014544">
    <property type="protein sequence ID" value="AMO68795.1"/>
    <property type="molecule type" value="Genomic_DNA"/>
</dbReference>
<dbReference type="InterPro" id="IPR006665">
    <property type="entry name" value="OmpA-like"/>
</dbReference>
<evidence type="ECO:0000313" key="8">
    <source>
        <dbReference type="Proteomes" id="UP000074119"/>
    </source>
</evidence>
<dbReference type="AlphaFoldDB" id="A0A127M6G0"/>
<evidence type="ECO:0000256" key="3">
    <source>
        <dbReference type="ARBA" id="ARBA00023237"/>
    </source>
</evidence>
<dbReference type="STRING" id="1470434.AZF00_11010"/>
<dbReference type="InterPro" id="IPR006690">
    <property type="entry name" value="OMPA-like_CS"/>
</dbReference>